<dbReference type="EMBL" id="CAJHIA010000007">
    <property type="protein sequence ID" value="CAD6442340.1"/>
    <property type="molecule type" value="Genomic_DNA"/>
</dbReference>
<comment type="caution">
    <text evidence="1">The sequence shown here is derived from an EMBL/GenBank/DDBJ whole genome shotgun (WGS) entry which is preliminary data.</text>
</comment>
<dbReference type="Gene3D" id="3.40.50.11350">
    <property type="match status" value="1"/>
</dbReference>
<sequence>METPVLIELGRSYLQYPIYSDDENFALSFGRILKLRQDVRILATMVLQNLLSTYNISRDISHPILPDAFFGGHLRTEIDAMKAWAGKDWIDQSYEVQSKHYLHKIASINLTLIYVASGNKTEIARFSRDAAAYNLTEKSMLLDAKDREYLNTLAWDQQALVDFLVMTKSSIFVGIGHSNFAWNVALKRHAYSEMKEGYLDGPEILNDELSKVYGVMGMHPEYAACLWP</sequence>
<evidence type="ECO:0000313" key="1">
    <source>
        <dbReference type="EMBL" id="CAD6442340.1"/>
    </source>
</evidence>
<evidence type="ECO:0000313" key="2">
    <source>
        <dbReference type="Proteomes" id="UP000624404"/>
    </source>
</evidence>
<gene>
    <name evidence="1" type="ORF">SCLTRI_LOCUS2132</name>
</gene>
<keyword evidence="2" id="KW-1185">Reference proteome</keyword>
<proteinExistence type="predicted"/>
<name>A0A8H2VQ41_9HELO</name>
<organism evidence="1 2">
    <name type="scientific">Sclerotinia trifoliorum</name>
    <dbReference type="NCBI Taxonomy" id="28548"/>
    <lineage>
        <taxon>Eukaryota</taxon>
        <taxon>Fungi</taxon>
        <taxon>Dikarya</taxon>
        <taxon>Ascomycota</taxon>
        <taxon>Pezizomycotina</taxon>
        <taxon>Leotiomycetes</taxon>
        <taxon>Helotiales</taxon>
        <taxon>Sclerotiniaceae</taxon>
        <taxon>Sclerotinia</taxon>
    </lineage>
</organism>
<protein>
    <submittedName>
        <fullName evidence="1">097f0fb1-c4d8-42d4-bd80-ae142a3ed376</fullName>
    </submittedName>
</protein>
<reference evidence="1" key="1">
    <citation type="submission" date="2020-10" db="EMBL/GenBank/DDBJ databases">
        <authorList>
            <person name="Kusch S."/>
        </authorList>
    </citation>
    <scope>NUCLEOTIDE SEQUENCE</scope>
    <source>
        <strain evidence="1">SwB9</strain>
    </source>
</reference>
<dbReference type="Proteomes" id="UP000624404">
    <property type="component" value="Unassembled WGS sequence"/>
</dbReference>
<dbReference type="OrthoDB" id="20368at2759"/>
<accession>A0A8H2VQ41</accession>
<dbReference type="CDD" id="cd11296">
    <property type="entry name" value="O-FucT_like"/>
    <property type="match status" value="1"/>
</dbReference>
<dbReference type="AlphaFoldDB" id="A0A8H2VQ41"/>